<comment type="caution">
    <text evidence="1">The sequence shown here is derived from an EMBL/GenBank/DDBJ whole genome shotgun (WGS) entry which is preliminary data.</text>
</comment>
<evidence type="ECO:0000313" key="1">
    <source>
        <dbReference type="EMBL" id="RKR03584.1"/>
    </source>
</evidence>
<evidence type="ECO:0000313" key="2">
    <source>
        <dbReference type="Proteomes" id="UP000273675"/>
    </source>
</evidence>
<dbReference type="RefSeq" id="WP_121209567.1">
    <property type="nucleotide sequence ID" value="NZ_RBIM01000001.1"/>
</dbReference>
<reference evidence="1 2" key="1">
    <citation type="submission" date="2018-10" db="EMBL/GenBank/DDBJ databases">
        <title>Genomic Encyclopedia of Type Strains, Phase IV (KMG-IV): sequencing the most valuable type-strain genomes for metagenomic binning, comparative biology and taxonomic classification.</title>
        <authorList>
            <person name="Goeker M."/>
        </authorList>
    </citation>
    <scope>NUCLEOTIDE SEQUENCE [LARGE SCALE GENOMIC DNA]</scope>
    <source>
        <strain evidence="1 2">DSM 4734</strain>
    </source>
</reference>
<proteinExistence type="predicted"/>
<sequence length="87" mass="8998">MTTISGFSVPTGCCLIPGGAAGEHAVQGNLTPGDTLLSVEHIVDGSPPTRTDRTAEFSIHATKAGVVENTTTDTTGDFLHVLWAMSE</sequence>
<accession>A0A495DKX3</accession>
<protein>
    <submittedName>
        <fullName evidence="1">Uncharacterized protein</fullName>
    </submittedName>
</protein>
<organism evidence="1 2">
    <name type="scientific">Maricaulis maris</name>
    <dbReference type="NCBI Taxonomy" id="74318"/>
    <lineage>
        <taxon>Bacteria</taxon>
        <taxon>Pseudomonadati</taxon>
        <taxon>Pseudomonadota</taxon>
        <taxon>Alphaproteobacteria</taxon>
        <taxon>Maricaulales</taxon>
        <taxon>Maricaulaceae</taxon>
        <taxon>Maricaulis</taxon>
    </lineage>
</organism>
<name>A0A495DKX3_9PROT</name>
<dbReference type="EMBL" id="RBIM01000001">
    <property type="protein sequence ID" value="RKR03584.1"/>
    <property type="molecule type" value="Genomic_DNA"/>
</dbReference>
<gene>
    <name evidence="1" type="ORF">C7435_0020</name>
</gene>
<dbReference type="Proteomes" id="UP000273675">
    <property type="component" value="Unassembled WGS sequence"/>
</dbReference>
<dbReference type="OrthoDB" id="8452467at2"/>
<dbReference type="AlphaFoldDB" id="A0A495DKX3"/>